<evidence type="ECO:0000256" key="1">
    <source>
        <dbReference type="ARBA" id="ARBA00004167"/>
    </source>
</evidence>
<evidence type="ECO:0000256" key="4">
    <source>
        <dbReference type="ARBA" id="ARBA00023136"/>
    </source>
</evidence>
<dbReference type="Pfam" id="PF25954">
    <property type="entry name" value="Beta-barrel_RND_2"/>
    <property type="match status" value="1"/>
</dbReference>
<feature type="domain" description="CusB-like beta-barrel" evidence="7">
    <location>
        <begin position="258"/>
        <end position="296"/>
    </location>
</feature>
<dbReference type="Gene3D" id="2.40.30.170">
    <property type="match status" value="1"/>
</dbReference>
<dbReference type="InterPro" id="IPR058792">
    <property type="entry name" value="Beta-barrel_RND_2"/>
</dbReference>
<name>A0ABQ5YGP6_9NEIS</name>
<dbReference type="Gene3D" id="1.10.287.470">
    <property type="entry name" value="Helix hairpin bin"/>
    <property type="match status" value="1"/>
</dbReference>
<protein>
    <submittedName>
        <fullName evidence="8">Secretion protein HlyD</fullName>
    </submittedName>
</protein>
<evidence type="ECO:0000259" key="7">
    <source>
        <dbReference type="Pfam" id="PF25954"/>
    </source>
</evidence>
<gene>
    <name evidence="8" type="ORF">GCM10007907_25410</name>
</gene>
<evidence type="ECO:0000256" key="5">
    <source>
        <dbReference type="SAM" id="Phobius"/>
    </source>
</evidence>
<organism evidence="8 9">
    <name type="scientific">Chitinimonas prasina</name>
    <dbReference type="NCBI Taxonomy" id="1434937"/>
    <lineage>
        <taxon>Bacteria</taxon>
        <taxon>Pseudomonadati</taxon>
        <taxon>Pseudomonadota</taxon>
        <taxon>Betaproteobacteria</taxon>
        <taxon>Neisseriales</taxon>
        <taxon>Chitinibacteraceae</taxon>
        <taxon>Chitinimonas</taxon>
    </lineage>
</organism>
<keyword evidence="9" id="KW-1185">Reference proteome</keyword>
<dbReference type="Gene3D" id="2.40.50.100">
    <property type="match status" value="1"/>
</dbReference>
<sequence length="353" mass="36914">MNDTANPSQKQTKARLVLALAIAAIAGWVVYHWWHGRTYVETDNAQVEGHIVPIAARLSGYVQAVKVADNQPVSASSVLIKIDDRDYGARLAQAEADLKIAMAAAGSKGSTGQAEAQIGYALASAAAAQSTIALAAANAERAHNDLERTRSLAAKGMASSAQLDAALAAQRSAESQLRTARDTASAASQQVGVAGAGLKSAQAKVDSVRAQRDLAAIQFKDTEVRAPITGVVSKKSVEVGQLVQAGQTLMYVVPLSDIWVTANLKETEVGNVRAGQAVTVEVDAYPGKAFSGKVESFSSATGAKFSLLPPDNASGNFTKVVQRVPVKIRLAAFDHNATPLRPGMSVMASIRIR</sequence>
<dbReference type="InterPro" id="IPR058625">
    <property type="entry name" value="MdtA-like_BSH"/>
</dbReference>
<dbReference type="InterPro" id="IPR050739">
    <property type="entry name" value="MFP"/>
</dbReference>
<feature type="transmembrane region" description="Helical" evidence="5">
    <location>
        <begin position="16"/>
        <end position="34"/>
    </location>
</feature>
<keyword evidence="2 5" id="KW-0812">Transmembrane</keyword>
<dbReference type="PANTHER" id="PTHR30386:SF26">
    <property type="entry name" value="TRANSPORT PROTEIN COMB"/>
    <property type="match status" value="1"/>
</dbReference>
<dbReference type="SUPFAM" id="SSF111369">
    <property type="entry name" value="HlyD-like secretion proteins"/>
    <property type="match status" value="2"/>
</dbReference>
<keyword evidence="4 5" id="KW-0472">Membrane</keyword>
<dbReference type="RefSeq" id="WP_284196837.1">
    <property type="nucleotide sequence ID" value="NZ_BSOG01000002.1"/>
</dbReference>
<comment type="subcellular location">
    <subcellularLocation>
        <location evidence="1">Membrane</location>
        <topology evidence="1">Single-pass membrane protein</topology>
    </subcellularLocation>
</comment>
<evidence type="ECO:0000259" key="6">
    <source>
        <dbReference type="Pfam" id="PF25917"/>
    </source>
</evidence>
<dbReference type="Proteomes" id="UP001156706">
    <property type="component" value="Unassembled WGS sequence"/>
</dbReference>
<evidence type="ECO:0000313" key="9">
    <source>
        <dbReference type="Proteomes" id="UP001156706"/>
    </source>
</evidence>
<evidence type="ECO:0000256" key="3">
    <source>
        <dbReference type="ARBA" id="ARBA00022989"/>
    </source>
</evidence>
<comment type="caution">
    <text evidence="8">The sequence shown here is derived from an EMBL/GenBank/DDBJ whole genome shotgun (WGS) entry which is preliminary data.</text>
</comment>
<dbReference type="PANTHER" id="PTHR30386">
    <property type="entry name" value="MEMBRANE FUSION SUBUNIT OF EMRAB-TOLC MULTIDRUG EFFLUX PUMP"/>
    <property type="match status" value="1"/>
</dbReference>
<feature type="domain" description="Multidrug resistance protein MdtA-like barrel-sandwich hybrid" evidence="6">
    <location>
        <begin position="51"/>
        <end position="253"/>
    </location>
</feature>
<dbReference type="Pfam" id="PF25917">
    <property type="entry name" value="BSH_RND"/>
    <property type="match status" value="1"/>
</dbReference>
<keyword evidence="3 5" id="KW-1133">Transmembrane helix</keyword>
<proteinExistence type="predicted"/>
<dbReference type="EMBL" id="BSOG01000002">
    <property type="protein sequence ID" value="GLR13751.1"/>
    <property type="molecule type" value="Genomic_DNA"/>
</dbReference>
<reference evidence="9" key="1">
    <citation type="journal article" date="2019" name="Int. J. Syst. Evol. Microbiol.">
        <title>The Global Catalogue of Microorganisms (GCM) 10K type strain sequencing project: providing services to taxonomists for standard genome sequencing and annotation.</title>
        <authorList>
            <consortium name="The Broad Institute Genomics Platform"/>
            <consortium name="The Broad Institute Genome Sequencing Center for Infectious Disease"/>
            <person name="Wu L."/>
            <person name="Ma J."/>
        </authorList>
    </citation>
    <scope>NUCLEOTIDE SEQUENCE [LARGE SCALE GENOMIC DNA]</scope>
    <source>
        <strain evidence="9">NBRC 110044</strain>
    </source>
</reference>
<evidence type="ECO:0000313" key="8">
    <source>
        <dbReference type="EMBL" id="GLR13751.1"/>
    </source>
</evidence>
<evidence type="ECO:0000256" key="2">
    <source>
        <dbReference type="ARBA" id="ARBA00022692"/>
    </source>
</evidence>
<accession>A0ABQ5YGP6</accession>